<dbReference type="Gene3D" id="3.40.50.300">
    <property type="entry name" value="P-loop containing nucleotide triphosphate hydrolases"/>
    <property type="match status" value="2"/>
</dbReference>
<dbReference type="InterPro" id="IPR001650">
    <property type="entry name" value="Helicase_C-like"/>
</dbReference>
<dbReference type="Gene3D" id="1.10.3380.20">
    <property type="match status" value="1"/>
</dbReference>
<dbReference type="Proteomes" id="UP001155144">
    <property type="component" value="Unassembled WGS sequence"/>
</dbReference>
<evidence type="ECO:0000256" key="4">
    <source>
        <dbReference type="ARBA" id="ARBA00022840"/>
    </source>
</evidence>
<dbReference type="PROSITE" id="PS51192">
    <property type="entry name" value="HELICASE_ATP_BIND_1"/>
    <property type="match status" value="1"/>
</dbReference>
<dbReference type="AlphaFoldDB" id="A0A9X2Q1E2"/>
<dbReference type="Pfam" id="PF00271">
    <property type="entry name" value="Helicase_C"/>
    <property type="match status" value="1"/>
</dbReference>
<dbReference type="GO" id="GO:0005524">
    <property type="term" value="F:ATP binding"/>
    <property type="evidence" value="ECO:0007669"/>
    <property type="project" value="UniProtKB-KW"/>
</dbReference>
<evidence type="ECO:0000256" key="1">
    <source>
        <dbReference type="ARBA" id="ARBA00022741"/>
    </source>
</evidence>
<keyword evidence="1" id="KW-0547">Nucleotide-binding</keyword>
<dbReference type="PANTHER" id="PTHR47961">
    <property type="entry name" value="DNA POLYMERASE THETA, PUTATIVE (AFU_ORTHOLOGUE AFUA_1G05260)-RELATED"/>
    <property type="match status" value="1"/>
</dbReference>
<evidence type="ECO:0000259" key="5">
    <source>
        <dbReference type="PROSITE" id="PS51192"/>
    </source>
</evidence>
<dbReference type="GO" id="GO:0003676">
    <property type="term" value="F:nucleic acid binding"/>
    <property type="evidence" value="ECO:0007669"/>
    <property type="project" value="InterPro"/>
</dbReference>
<keyword evidence="2" id="KW-0378">Hydrolase</keyword>
<dbReference type="EMBL" id="JANUBL010000005">
    <property type="protein sequence ID" value="MCS4122374.1"/>
    <property type="molecule type" value="Genomic_DNA"/>
</dbReference>
<dbReference type="Pfam" id="PF00270">
    <property type="entry name" value="DEAD"/>
    <property type="match status" value="1"/>
</dbReference>
<dbReference type="SUPFAM" id="SSF158702">
    <property type="entry name" value="Sec63 N-terminal domain-like"/>
    <property type="match status" value="1"/>
</dbReference>
<proteinExistence type="predicted"/>
<feature type="domain" description="Helicase ATP-binding" evidence="5">
    <location>
        <begin position="1"/>
        <end position="137"/>
    </location>
</feature>
<dbReference type="CDD" id="cd18795">
    <property type="entry name" value="SF2_C_Ski2"/>
    <property type="match status" value="1"/>
</dbReference>
<evidence type="ECO:0000313" key="8">
    <source>
        <dbReference type="EMBL" id="MCS4122374.1"/>
    </source>
</evidence>
<dbReference type="Proteomes" id="UP001155057">
    <property type="component" value="Unassembled WGS sequence"/>
</dbReference>
<dbReference type="SMART" id="SM00490">
    <property type="entry name" value="HELICc"/>
    <property type="match status" value="1"/>
</dbReference>
<reference evidence="7" key="1">
    <citation type="submission" date="2022-08" db="EMBL/GenBank/DDBJ databases">
        <title>Genomic Encyclopedia of Type Strains, Phase V (KMG-V): Genome sequencing to study the core and pangenomes of soil and plant-associated prokaryotes.</title>
        <authorList>
            <person name="Whitman W."/>
        </authorList>
    </citation>
    <scope>NUCLEOTIDE SEQUENCE</scope>
    <source>
        <strain evidence="8">SP3026</strain>
        <strain evidence="7">SP3049</strain>
    </source>
</reference>
<organism evidence="7 9">
    <name type="scientific">Salinibacter ruber</name>
    <dbReference type="NCBI Taxonomy" id="146919"/>
    <lineage>
        <taxon>Bacteria</taxon>
        <taxon>Pseudomonadati</taxon>
        <taxon>Rhodothermota</taxon>
        <taxon>Rhodothermia</taxon>
        <taxon>Rhodothermales</taxon>
        <taxon>Salinibacteraceae</taxon>
        <taxon>Salinibacter</taxon>
    </lineage>
</organism>
<accession>A0A9X2Q1E2</accession>
<dbReference type="InterPro" id="IPR014001">
    <property type="entry name" value="Helicase_ATP-bd"/>
</dbReference>
<feature type="domain" description="Helicase C-terminal" evidence="6">
    <location>
        <begin position="186"/>
        <end position="381"/>
    </location>
</feature>
<evidence type="ECO:0000313" key="7">
    <source>
        <dbReference type="EMBL" id="MCS3709729.1"/>
    </source>
</evidence>
<gene>
    <name evidence="8" type="ORF">GGP45_002734</name>
    <name evidence="7" type="ORF">GGP61_001333</name>
</gene>
<dbReference type="RefSeq" id="WP_259040314.1">
    <property type="nucleotide sequence ID" value="NZ_JANTZO010000005.1"/>
</dbReference>
<evidence type="ECO:0000256" key="3">
    <source>
        <dbReference type="ARBA" id="ARBA00022806"/>
    </source>
</evidence>
<sequence length="682" mass="76562">MVFLLPYRALTNEKYEDFQAFYGDRLNMRVIRCTGDYTDDTSRFVRGKYDFAFLTYEMFLGLSVNASASLHRIGLVVVDEAQFITDASRGISVELMLTNLLAAREKGVNPQILALSAVIGDENHFDDWLGCDTLMTRERPVPLLEGVLDRSGTFQFIDGDGNEQTTQLLPPHAIRQRKKKKSSQDVIVPLARKLVSDAEKLLIFRNAKGKAAGCANYLANELGLPAATDVIEQLPGRDPSSTSERLREALQGGTAVHNANLSREERSTIEQAFRQLDGNVHVLAATTTVAAGVNTPASTVILAEHAFYTDNGTQDFSVAEYKNMAGRAGRLGIEEQGRSILLASGGVERKRLFEQYVRADPEPIQSSFDAEDLPTWILRLLAQVERVPEDEVVRLLASTYGGYLRRRTDPEWHETMKKRLQELLERMRDLDLLEEQAGKIKLTLLGQACGESTLPFGEAMKLVEVLREVSGGRSIDEITAKRLMALLQMLSESEAGYTPLFKRGGSRKESAWQRDVTNYYGQDVTRALQKRAKDKYEYWARCKRAAILWEWIEGVPTRKIEDKYTINPYSGDIGAGEIRRFADSTRFNLQSAFDIANLLLLGKGPNEEQVDQLVKRLEVGLPESALGLLNLPVRLTRGEYLELHSAGYTEAEEVLNTSPEELRNHINFANWPVLQQTIFSEE</sequence>
<protein>
    <submittedName>
        <fullName evidence="7">Replicative superfamily II helicase</fullName>
    </submittedName>
</protein>
<evidence type="ECO:0000259" key="6">
    <source>
        <dbReference type="PROSITE" id="PS51194"/>
    </source>
</evidence>
<dbReference type="SUPFAM" id="SSF52540">
    <property type="entry name" value="P-loop containing nucleoside triphosphate hydrolases"/>
    <property type="match status" value="1"/>
</dbReference>
<evidence type="ECO:0000313" key="9">
    <source>
        <dbReference type="Proteomes" id="UP001155057"/>
    </source>
</evidence>
<dbReference type="InterPro" id="IPR011545">
    <property type="entry name" value="DEAD/DEAH_box_helicase_dom"/>
</dbReference>
<keyword evidence="4" id="KW-0067">ATP-binding</keyword>
<dbReference type="GO" id="GO:0004386">
    <property type="term" value="F:helicase activity"/>
    <property type="evidence" value="ECO:0007669"/>
    <property type="project" value="UniProtKB-KW"/>
</dbReference>
<dbReference type="PROSITE" id="PS51194">
    <property type="entry name" value="HELICASE_CTER"/>
    <property type="match status" value="1"/>
</dbReference>
<dbReference type="InterPro" id="IPR048772">
    <property type="entry name" value="Hel308-like_dom4"/>
</dbReference>
<dbReference type="Pfam" id="PF21280">
    <property type="entry name" value="Helicase_dom4_arc"/>
    <property type="match status" value="1"/>
</dbReference>
<name>A0A9X2Q1E2_9BACT</name>
<dbReference type="InterPro" id="IPR027417">
    <property type="entry name" value="P-loop_NTPase"/>
</dbReference>
<dbReference type="GO" id="GO:0016787">
    <property type="term" value="F:hydrolase activity"/>
    <property type="evidence" value="ECO:0007669"/>
    <property type="project" value="UniProtKB-KW"/>
</dbReference>
<comment type="caution">
    <text evidence="7">The sequence shown here is derived from an EMBL/GenBank/DDBJ whole genome shotgun (WGS) entry which is preliminary data.</text>
</comment>
<evidence type="ECO:0000256" key="2">
    <source>
        <dbReference type="ARBA" id="ARBA00022801"/>
    </source>
</evidence>
<dbReference type="InterPro" id="IPR050474">
    <property type="entry name" value="Hel308_SKI2-like"/>
</dbReference>
<dbReference type="PANTHER" id="PTHR47961:SF10">
    <property type="entry name" value="ATP-DEPENDENT DNA HELICASE HEL308"/>
    <property type="match status" value="1"/>
</dbReference>
<keyword evidence="3 7" id="KW-0347">Helicase</keyword>
<dbReference type="EMBL" id="JANUAE010000004">
    <property type="protein sequence ID" value="MCS3709729.1"/>
    <property type="molecule type" value="Genomic_DNA"/>
</dbReference>